<evidence type="ECO:0000256" key="3">
    <source>
        <dbReference type="ARBA" id="ARBA00022825"/>
    </source>
</evidence>
<dbReference type="PROSITE" id="PS00134">
    <property type="entry name" value="TRYPSIN_HIS"/>
    <property type="match status" value="1"/>
</dbReference>
<dbReference type="SMART" id="SM00020">
    <property type="entry name" value="Tryp_SPc"/>
    <property type="match status" value="1"/>
</dbReference>
<reference evidence="9" key="1">
    <citation type="submission" date="2025-08" db="UniProtKB">
        <authorList>
            <consortium name="RefSeq"/>
        </authorList>
    </citation>
    <scope>IDENTIFICATION</scope>
    <source>
        <tissue evidence="9">Tentacle</tissue>
    </source>
</reference>
<sequence>MAPWIMNIISVTLLVLCVLEVNGQEEEECGVKPVNNINKRIVGGSEASENEWPWQVQINHPPFIYKGESVPGRTHICGGALIRKDWVLTAAHCLKPKGKWAWWSESKLLTVTLGEHQRDTSSGREQKIRVKRILVHSAWDYTTNHNDIALLQLEHPAQLNQEVGTVCIPEPSVPIYDGEQCWVAGWGLTQVGSTPVDALQELRVSLASKARCLAAFSKYEIKNLGEVIRHPSVLCAGRLEIGKGTCHGDSGGPMVCESRGRWYLEGIVSWGLKGCSDKQVFDGYTSVRYFRDWIKTVVNHFSDKSKYVYEY</sequence>
<dbReference type="InParanoid" id="A0A6P8IAQ4"/>
<feature type="domain" description="Peptidase S1" evidence="7">
    <location>
        <begin position="41"/>
        <end position="299"/>
    </location>
</feature>
<keyword evidence="3 5" id="KW-0720">Serine protease</keyword>
<name>A0A6P8IAQ4_ACTTE</name>
<evidence type="ECO:0000313" key="9">
    <source>
        <dbReference type="RefSeq" id="XP_031562327.1"/>
    </source>
</evidence>
<dbReference type="CDD" id="cd00190">
    <property type="entry name" value="Tryp_SPc"/>
    <property type="match status" value="1"/>
</dbReference>
<evidence type="ECO:0000256" key="5">
    <source>
        <dbReference type="RuleBase" id="RU363034"/>
    </source>
</evidence>
<dbReference type="InterPro" id="IPR033116">
    <property type="entry name" value="TRYPSIN_SER"/>
</dbReference>
<dbReference type="InterPro" id="IPR018114">
    <property type="entry name" value="TRYPSIN_HIS"/>
</dbReference>
<dbReference type="AlphaFoldDB" id="A0A6P8IAQ4"/>
<dbReference type="PROSITE" id="PS00135">
    <property type="entry name" value="TRYPSIN_SER"/>
    <property type="match status" value="1"/>
</dbReference>
<evidence type="ECO:0000256" key="6">
    <source>
        <dbReference type="SAM" id="SignalP"/>
    </source>
</evidence>
<dbReference type="InterPro" id="IPR050127">
    <property type="entry name" value="Serine_Proteases_S1"/>
</dbReference>
<evidence type="ECO:0000256" key="1">
    <source>
        <dbReference type="ARBA" id="ARBA00022670"/>
    </source>
</evidence>
<dbReference type="SUPFAM" id="SSF50494">
    <property type="entry name" value="Trypsin-like serine proteases"/>
    <property type="match status" value="1"/>
</dbReference>
<dbReference type="PANTHER" id="PTHR24264">
    <property type="entry name" value="TRYPSIN-RELATED"/>
    <property type="match status" value="1"/>
</dbReference>
<feature type="signal peptide" evidence="6">
    <location>
        <begin position="1"/>
        <end position="23"/>
    </location>
</feature>
<dbReference type="InterPro" id="IPR009003">
    <property type="entry name" value="Peptidase_S1_PA"/>
</dbReference>
<dbReference type="OrthoDB" id="6380398at2759"/>
<keyword evidence="2 5" id="KW-0378">Hydrolase</keyword>
<dbReference type="InterPro" id="IPR001314">
    <property type="entry name" value="Peptidase_S1A"/>
</dbReference>
<dbReference type="Gene3D" id="2.40.10.10">
    <property type="entry name" value="Trypsin-like serine proteases"/>
    <property type="match status" value="1"/>
</dbReference>
<dbReference type="GO" id="GO:0004252">
    <property type="term" value="F:serine-type endopeptidase activity"/>
    <property type="evidence" value="ECO:0007669"/>
    <property type="project" value="InterPro"/>
</dbReference>
<evidence type="ECO:0000256" key="2">
    <source>
        <dbReference type="ARBA" id="ARBA00022801"/>
    </source>
</evidence>
<keyword evidence="1 5" id="KW-0645">Protease</keyword>
<dbReference type="RefSeq" id="XP_031562327.1">
    <property type="nucleotide sequence ID" value="XM_031706467.1"/>
</dbReference>
<dbReference type="PRINTS" id="PR00722">
    <property type="entry name" value="CHYMOTRYPSIN"/>
</dbReference>
<keyword evidence="4" id="KW-1015">Disulfide bond</keyword>
<dbReference type="Pfam" id="PF00089">
    <property type="entry name" value="Trypsin"/>
    <property type="match status" value="1"/>
</dbReference>
<protein>
    <submittedName>
        <fullName evidence="9">Serine protease 33-like</fullName>
    </submittedName>
</protein>
<keyword evidence="6" id="KW-0732">Signal</keyword>
<dbReference type="PROSITE" id="PS50240">
    <property type="entry name" value="TRYPSIN_DOM"/>
    <property type="match status" value="1"/>
</dbReference>
<dbReference type="GeneID" id="116298098"/>
<feature type="chain" id="PRO_5028174893" evidence="6">
    <location>
        <begin position="24"/>
        <end position="311"/>
    </location>
</feature>
<organism evidence="8 9">
    <name type="scientific">Actinia tenebrosa</name>
    <name type="common">Australian red waratah sea anemone</name>
    <dbReference type="NCBI Taxonomy" id="6105"/>
    <lineage>
        <taxon>Eukaryota</taxon>
        <taxon>Metazoa</taxon>
        <taxon>Cnidaria</taxon>
        <taxon>Anthozoa</taxon>
        <taxon>Hexacorallia</taxon>
        <taxon>Actiniaria</taxon>
        <taxon>Actiniidae</taxon>
        <taxon>Actinia</taxon>
    </lineage>
</organism>
<dbReference type="InterPro" id="IPR043504">
    <property type="entry name" value="Peptidase_S1_PA_chymotrypsin"/>
</dbReference>
<evidence type="ECO:0000313" key="8">
    <source>
        <dbReference type="Proteomes" id="UP000515163"/>
    </source>
</evidence>
<dbReference type="KEGG" id="aten:116298098"/>
<evidence type="ECO:0000259" key="7">
    <source>
        <dbReference type="PROSITE" id="PS50240"/>
    </source>
</evidence>
<evidence type="ECO:0000256" key="4">
    <source>
        <dbReference type="ARBA" id="ARBA00023157"/>
    </source>
</evidence>
<gene>
    <name evidence="9" type="primary">LOC116298098</name>
</gene>
<dbReference type="PANTHER" id="PTHR24264:SF54">
    <property type="entry name" value="PEPTIDASE S1 DOMAIN-CONTAINING PROTEIN"/>
    <property type="match status" value="1"/>
</dbReference>
<accession>A0A6P8IAQ4</accession>
<dbReference type="Proteomes" id="UP000515163">
    <property type="component" value="Unplaced"/>
</dbReference>
<proteinExistence type="predicted"/>
<dbReference type="InterPro" id="IPR001254">
    <property type="entry name" value="Trypsin_dom"/>
</dbReference>
<keyword evidence="8" id="KW-1185">Reference proteome</keyword>
<dbReference type="GO" id="GO:0005615">
    <property type="term" value="C:extracellular space"/>
    <property type="evidence" value="ECO:0007669"/>
    <property type="project" value="TreeGrafter"/>
</dbReference>
<dbReference type="GO" id="GO:0006508">
    <property type="term" value="P:proteolysis"/>
    <property type="evidence" value="ECO:0007669"/>
    <property type="project" value="UniProtKB-KW"/>
</dbReference>
<dbReference type="FunFam" id="2.40.10.10:FF:000003">
    <property type="entry name" value="Transmembrane serine protease 3"/>
    <property type="match status" value="1"/>
</dbReference>